<evidence type="ECO:0008006" key="6">
    <source>
        <dbReference type="Google" id="ProtNLM"/>
    </source>
</evidence>
<keyword evidence="5" id="KW-1185">Reference proteome</keyword>
<feature type="region of interest" description="Disordered" evidence="3">
    <location>
        <begin position="552"/>
        <end position="612"/>
    </location>
</feature>
<dbReference type="PANTHER" id="PTHR24320">
    <property type="entry name" value="RETINOL DEHYDROGENASE"/>
    <property type="match status" value="1"/>
</dbReference>
<evidence type="ECO:0000256" key="2">
    <source>
        <dbReference type="ARBA" id="ARBA00023002"/>
    </source>
</evidence>
<dbReference type="GO" id="GO:0016491">
    <property type="term" value="F:oxidoreductase activity"/>
    <property type="evidence" value="ECO:0007669"/>
    <property type="project" value="UniProtKB-KW"/>
</dbReference>
<organism evidence="4 5">
    <name type="scientific">Diacronema lutheri</name>
    <name type="common">Unicellular marine alga</name>
    <name type="synonym">Monochrysis lutheri</name>
    <dbReference type="NCBI Taxonomy" id="2081491"/>
    <lineage>
        <taxon>Eukaryota</taxon>
        <taxon>Haptista</taxon>
        <taxon>Haptophyta</taxon>
        <taxon>Pavlovophyceae</taxon>
        <taxon>Pavlovales</taxon>
        <taxon>Pavlovaceae</taxon>
        <taxon>Diacronema</taxon>
    </lineage>
</organism>
<dbReference type="OrthoDB" id="191139at2759"/>
<name>A0A8J5XFZ8_DIALT</name>
<accession>A0A8J5XFZ8</accession>
<protein>
    <recommendedName>
        <fullName evidence="6">Oxidoreductase</fullName>
    </recommendedName>
</protein>
<dbReference type="InterPro" id="IPR036291">
    <property type="entry name" value="NAD(P)-bd_dom_sf"/>
</dbReference>
<gene>
    <name evidence="4" type="ORF">KFE25_004450</name>
</gene>
<proteinExistence type="inferred from homology"/>
<keyword evidence="2" id="KW-0560">Oxidoreductase</keyword>
<sequence>MEGGSPVWYAEHVEQLDESSAVRGKVIALTGCTSGVALHAAVAAAALGARAVLLLNRPSERARAAESSVRAAAAPGCYVRTVLCDLTRLRSVRAAAAELANLLGPADVAGTPCADDAGADASIDAVGKVRTGSGADGTEAGAAEPGEASRGVASLAPFAPPAPTAPLAPALQPLAGCGLDVLACAGAVAPSAEAITADGFDVQLQVNFLSHFTLIGECLPLLTRAAERSGHAARIVLLTSLLRYWPPLPLQPTFFGQLCRREQLGGDSTDLARAGGAWRRHQQSKLACAVLAAALTERLALAAAAAAAAAAGGPAGACTPRAPVLALTADPGTLDPVLLLSPDEADAPAGVTAGVPGSAVRAPAPARAGGAGRGCCGGAARGWCARLFAQPVEDAALPLLMACFDESAVPGGHFCPRGRTRGPPMQFVRGAGGLADAPWPVRLVARAAGSGGAAVARNDAARARERALLWALGESAVGPFGGGGGTLRAHPARAAELAGAKAAGGGARAPRGGVPAIAVDDAGGDDVRGCGEEPSAVGAALDVLLPPTLRRASARAAGARSRSHSRRPSARASGAGGGGGDDDAGAPAGVRGDGGGNGGAAPRARAARLELL</sequence>
<dbReference type="Gene3D" id="3.40.50.720">
    <property type="entry name" value="NAD(P)-binding Rossmann-like Domain"/>
    <property type="match status" value="2"/>
</dbReference>
<evidence type="ECO:0000256" key="1">
    <source>
        <dbReference type="ARBA" id="ARBA00006484"/>
    </source>
</evidence>
<reference evidence="4" key="1">
    <citation type="submission" date="2021-05" db="EMBL/GenBank/DDBJ databases">
        <title>The genome of the haptophyte Pavlova lutheri (Diacronema luteri, Pavlovales) - a model for lipid biosynthesis in eukaryotic algae.</title>
        <authorList>
            <person name="Hulatt C.J."/>
            <person name="Posewitz M.C."/>
        </authorList>
    </citation>
    <scope>NUCLEOTIDE SEQUENCE</scope>
    <source>
        <strain evidence="4">NIVA-4/92</strain>
    </source>
</reference>
<dbReference type="AlphaFoldDB" id="A0A8J5XFZ8"/>
<evidence type="ECO:0000313" key="5">
    <source>
        <dbReference type="Proteomes" id="UP000751190"/>
    </source>
</evidence>
<dbReference type="EMBL" id="JAGTXO010000034">
    <property type="protein sequence ID" value="KAG8460202.1"/>
    <property type="molecule type" value="Genomic_DNA"/>
</dbReference>
<comment type="similarity">
    <text evidence="1">Belongs to the short-chain dehydrogenases/reductases (SDR) family.</text>
</comment>
<dbReference type="Proteomes" id="UP000751190">
    <property type="component" value="Unassembled WGS sequence"/>
</dbReference>
<evidence type="ECO:0000313" key="4">
    <source>
        <dbReference type="EMBL" id="KAG8460202.1"/>
    </source>
</evidence>
<comment type="caution">
    <text evidence="4">The sequence shown here is derived from an EMBL/GenBank/DDBJ whole genome shotgun (WGS) entry which is preliminary data.</text>
</comment>
<evidence type="ECO:0000256" key="3">
    <source>
        <dbReference type="SAM" id="MobiDB-lite"/>
    </source>
</evidence>
<dbReference type="PANTHER" id="PTHR24320:SF148">
    <property type="entry name" value="NAD(P)-BINDING ROSSMANN-FOLD SUPERFAMILY PROTEIN"/>
    <property type="match status" value="1"/>
</dbReference>
<dbReference type="SUPFAM" id="SSF51735">
    <property type="entry name" value="NAD(P)-binding Rossmann-fold domains"/>
    <property type="match status" value="2"/>
</dbReference>